<feature type="transmembrane region" description="Helical" evidence="1">
    <location>
        <begin position="50"/>
        <end position="69"/>
    </location>
</feature>
<keyword evidence="1" id="KW-0812">Transmembrane</keyword>
<evidence type="ECO:0000256" key="1">
    <source>
        <dbReference type="SAM" id="Phobius"/>
    </source>
</evidence>
<name>A0ABD0V5H5_DENTH</name>
<reference evidence="2 3" key="1">
    <citation type="journal article" date="2024" name="Plant Biotechnol. J.">
        <title>Dendrobium thyrsiflorum genome and its molecular insights into genes involved in important horticultural traits.</title>
        <authorList>
            <person name="Chen B."/>
            <person name="Wang J.Y."/>
            <person name="Zheng P.J."/>
            <person name="Li K.L."/>
            <person name="Liang Y.M."/>
            <person name="Chen X.F."/>
            <person name="Zhang C."/>
            <person name="Zhao X."/>
            <person name="He X."/>
            <person name="Zhang G.Q."/>
            <person name="Liu Z.J."/>
            <person name="Xu Q."/>
        </authorList>
    </citation>
    <scope>NUCLEOTIDE SEQUENCE [LARGE SCALE GENOMIC DNA]</scope>
    <source>
        <strain evidence="2">GZMU011</strain>
    </source>
</reference>
<keyword evidence="1" id="KW-0472">Membrane</keyword>
<keyword evidence="3" id="KW-1185">Reference proteome</keyword>
<keyword evidence="1" id="KW-1133">Transmembrane helix</keyword>
<evidence type="ECO:0000313" key="2">
    <source>
        <dbReference type="EMBL" id="KAL0919853.1"/>
    </source>
</evidence>
<accession>A0ABD0V5H5</accession>
<dbReference type="AlphaFoldDB" id="A0ABD0V5H5"/>
<dbReference type="EMBL" id="JANQDX010000009">
    <property type="protein sequence ID" value="KAL0919853.1"/>
    <property type="molecule type" value="Genomic_DNA"/>
</dbReference>
<gene>
    <name evidence="2" type="ORF">M5K25_011977</name>
</gene>
<evidence type="ECO:0000313" key="3">
    <source>
        <dbReference type="Proteomes" id="UP001552299"/>
    </source>
</evidence>
<organism evidence="2 3">
    <name type="scientific">Dendrobium thyrsiflorum</name>
    <name type="common">Pinecone-like raceme dendrobium</name>
    <name type="synonym">Orchid</name>
    <dbReference type="NCBI Taxonomy" id="117978"/>
    <lineage>
        <taxon>Eukaryota</taxon>
        <taxon>Viridiplantae</taxon>
        <taxon>Streptophyta</taxon>
        <taxon>Embryophyta</taxon>
        <taxon>Tracheophyta</taxon>
        <taxon>Spermatophyta</taxon>
        <taxon>Magnoliopsida</taxon>
        <taxon>Liliopsida</taxon>
        <taxon>Asparagales</taxon>
        <taxon>Orchidaceae</taxon>
        <taxon>Epidendroideae</taxon>
        <taxon>Malaxideae</taxon>
        <taxon>Dendrobiinae</taxon>
        <taxon>Dendrobium</taxon>
    </lineage>
</organism>
<comment type="caution">
    <text evidence="2">The sequence shown here is derived from an EMBL/GenBank/DDBJ whole genome shotgun (WGS) entry which is preliminary data.</text>
</comment>
<proteinExistence type="predicted"/>
<dbReference type="Proteomes" id="UP001552299">
    <property type="component" value="Unassembled WGS sequence"/>
</dbReference>
<sequence>MYFDPARSSSLSASLYQLTLAVEEHIHPERWEIISRHPPPPTPATFPSTGILRAFLLVVSVLFVWSFAFH</sequence>
<protein>
    <submittedName>
        <fullName evidence="2">Uncharacterized protein</fullName>
    </submittedName>
</protein>